<accession>A0A1X1YBL3</accession>
<protein>
    <recommendedName>
        <fullName evidence="3">HEPN domain-containing protein</fullName>
    </recommendedName>
</protein>
<dbReference type="EMBL" id="LQPG01000035">
    <property type="protein sequence ID" value="ORW08498.1"/>
    <property type="molecule type" value="Genomic_DNA"/>
</dbReference>
<dbReference type="Gene3D" id="1.20.120.330">
    <property type="entry name" value="Nucleotidyltransferases domain 2"/>
    <property type="match status" value="1"/>
</dbReference>
<organism evidence="1 2">
    <name type="scientific">Mycolicibacter longobardus</name>
    <dbReference type="NCBI Taxonomy" id="1108812"/>
    <lineage>
        <taxon>Bacteria</taxon>
        <taxon>Bacillati</taxon>
        <taxon>Actinomycetota</taxon>
        <taxon>Actinomycetes</taxon>
        <taxon>Mycobacteriales</taxon>
        <taxon>Mycobacteriaceae</taxon>
        <taxon>Mycolicibacter</taxon>
    </lineage>
</organism>
<proteinExistence type="predicted"/>
<dbReference type="Proteomes" id="UP000193866">
    <property type="component" value="Unassembled WGS sequence"/>
</dbReference>
<dbReference type="AlphaFoldDB" id="A0A1X1YBL3"/>
<comment type="caution">
    <text evidence="1">The sequence shown here is derived from an EMBL/GenBank/DDBJ whole genome shotgun (WGS) entry which is preliminary data.</text>
</comment>
<evidence type="ECO:0000313" key="2">
    <source>
        <dbReference type="Proteomes" id="UP000193866"/>
    </source>
</evidence>
<evidence type="ECO:0000313" key="1">
    <source>
        <dbReference type="EMBL" id="ORW08498.1"/>
    </source>
</evidence>
<dbReference type="STRING" id="1108812.AWC16_19050"/>
<keyword evidence="2" id="KW-1185">Reference proteome</keyword>
<reference evidence="1 2" key="1">
    <citation type="submission" date="2016-01" db="EMBL/GenBank/DDBJ databases">
        <title>The new phylogeny of the genus Mycobacterium.</title>
        <authorList>
            <person name="Tarcisio F."/>
            <person name="Conor M."/>
            <person name="Antonella G."/>
            <person name="Elisabetta G."/>
            <person name="Giulia F.S."/>
            <person name="Sara T."/>
            <person name="Anna F."/>
            <person name="Clotilde B."/>
            <person name="Roberto B."/>
            <person name="Veronica D.S."/>
            <person name="Fabio R."/>
            <person name="Monica P."/>
            <person name="Olivier J."/>
            <person name="Enrico T."/>
            <person name="Nicola S."/>
        </authorList>
    </citation>
    <scope>NUCLEOTIDE SEQUENCE [LARGE SCALE GENOMIC DNA]</scope>
    <source>
        <strain evidence="1 2">DSM 45394</strain>
    </source>
</reference>
<dbReference type="OrthoDB" id="3728235at2"/>
<name>A0A1X1YBL3_9MYCO</name>
<gene>
    <name evidence="1" type="ORF">AWC16_19050</name>
</gene>
<dbReference type="RefSeq" id="WP_085266138.1">
    <property type="nucleotide sequence ID" value="NZ_LQPG01000035.1"/>
</dbReference>
<evidence type="ECO:0008006" key="3">
    <source>
        <dbReference type="Google" id="ProtNLM"/>
    </source>
</evidence>
<sequence>MTSWALGHEQIAQLIARGDLDQISGDAANGAYLLAQATQRLSSARTVLVDDPIGAFELAYDSVRNTAVGLLNQQGLRVKSSGGHAAACDAVRAQFGREFDFFNAMRRVRNKLEYPRDPNDLQITAEEVQQAIDYAHNTLVAAEQLLPQLGIWS</sequence>